<dbReference type="PANTHER" id="PTHR10093">
    <property type="entry name" value="IRON-SULFUR CLUSTER ASSEMBLY ENZYME NIFU HOMOLOG"/>
    <property type="match status" value="1"/>
</dbReference>
<protein>
    <submittedName>
        <fullName evidence="2">SUF system FeS assembly protein, NifU family</fullName>
    </submittedName>
</protein>
<gene>
    <name evidence="2" type="ORF">HMPREF3230_00889</name>
</gene>
<dbReference type="GO" id="GO:0051536">
    <property type="term" value="F:iron-sulfur cluster binding"/>
    <property type="evidence" value="ECO:0007669"/>
    <property type="project" value="InterPro"/>
</dbReference>
<evidence type="ECO:0000313" key="3">
    <source>
        <dbReference type="Proteomes" id="UP000070505"/>
    </source>
</evidence>
<dbReference type="Pfam" id="PF01592">
    <property type="entry name" value="NifU_N"/>
    <property type="match status" value="1"/>
</dbReference>
<accession>A0A135Z536</accession>
<dbReference type="GO" id="GO:0005506">
    <property type="term" value="F:iron ion binding"/>
    <property type="evidence" value="ECO:0007669"/>
    <property type="project" value="InterPro"/>
</dbReference>
<organism evidence="2 3">
    <name type="scientific">Gardnerella vaginalis</name>
    <dbReference type="NCBI Taxonomy" id="2702"/>
    <lineage>
        <taxon>Bacteria</taxon>
        <taxon>Bacillati</taxon>
        <taxon>Actinomycetota</taxon>
        <taxon>Actinomycetes</taxon>
        <taxon>Bifidobacteriales</taxon>
        <taxon>Bifidobacteriaceae</taxon>
        <taxon>Gardnerella</taxon>
    </lineage>
</organism>
<proteinExistence type="predicted"/>
<dbReference type="PATRIC" id="fig|2702.101.peg.867"/>
<dbReference type="InterPro" id="IPR002871">
    <property type="entry name" value="NIF_FeS_clus_asmbl_NifU_N"/>
</dbReference>
<dbReference type="Proteomes" id="UP000070505">
    <property type="component" value="Unassembled WGS sequence"/>
</dbReference>
<evidence type="ECO:0000259" key="1">
    <source>
        <dbReference type="Pfam" id="PF01592"/>
    </source>
</evidence>
<reference evidence="2 3" key="1">
    <citation type="submission" date="2016-02" db="EMBL/GenBank/DDBJ databases">
        <authorList>
            <person name="Wen L."/>
            <person name="He K."/>
            <person name="Yang H."/>
        </authorList>
    </citation>
    <scope>NUCLEOTIDE SEQUENCE [LARGE SCALE GENOMIC DNA]</scope>
    <source>
        <strain evidence="2 3">CMW7778B</strain>
    </source>
</reference>
<feature type="domain" description="NIF system FeS cluster assembly NifU N-terminal" evidence="1">
    <location>
        <begin position="94"/>
        <end position="205"/>
    </location>
</feature>
<name>A0A135Z536_GARVA</name>
<dbReference type="EMBL" id="LSRC01000037">
    <property type="protein sequence ID" value="KXI16731.1"/>
    <property type="molecule type" value="Genomic_DNA"/>
</dbReference>
<dbReference type="Gene3D" id="3.90.1010.10">
    <property type="match status" value="1"/>
</dbReference>
<evidence type="ECO:0000313" key="2">
    <source>
        <dbReference type="EMBL" id="KXI16731.1"/>
    </source>
</evidence>
<dbReference type="AlphaFoldDB" id="A0A135Z536"/>
<dbReference type="CDD" id="cd06664">
    <property type="entry name" value="IscU_like"/>
    <property type="match status" value="1"/>
</dbReference>
<dbReference type="GO" id="GO:0016226">
    <property type="term" value="P:iron-sulfur cluster assembly"/>
    <property type="evidence" value="ECO:0007669"/>
    <property type="project" value="InterPro"/>
</dbReference>
<sequence>MFKLNQGAHMFDISVKANSDSLESMYQEVILDAARNPHGKTHFDITNALEQAETQETHAKNSTESKEQQTLKSEIKLNNTHESCNIKEHTQSKQSLGQSHQFNPTCGDEVTMRVKLSYENANEQNPIISSIKWDGHGCSISQASLSMMVDLVEGKSVDEALKLAKLFHCLMQSKGAGLSNEDEESALEDAIVLQGVSRYPMRIKCALLAWEGLKDSIAKAMQDL</sequence>
<comment type="caution">
    <text evidence="2">The sequence shown here is derived from an EMBL/GenBank/DDBJ whole genome shotgun (WGS) entry which is preliminary data.</text>
</comment>
<dbReference type="SUPFAM" id="SSF82649">
    <property type="entry name" value="SufE/NifU"/>
    <property type="match status" value="1"/>
</dbReference>
<dbReference type="NCBIfam" id="TIGR01994">
    <property type="entry name" value="SUF_scaf_2"/>
    <property type="match status" value="1"/>
</dbReference>